<name>A0A5M6D8A0_9BACT</name>
<comment type="caution">
    <text evidence="2">The sequence shown here is derived from an EMBL/GenBank/DDBJ whole genome shotgun (WGS) entry which is preliminary data.</text>
</comment>
<dbReference type="InterPro" id="IPR029044">
    <property type="entry name" value="Nucleotide-diphossugar_trans"/>
</dbReference>
<evidence type="ECO:0000313" key="3">
    <source>
        <dbReference type="Proteomes" id="UP000324479"/>
    </source>
</evidence>
<dbReference type="EMBL" id="VWOX01000005">
    <property type="protein sequence ID" value="KAA5543747.1"/>
    <property type="molecule type" value="Genomic_DNA"/>
</dbReference>
<reference evidence="2 3" key="1">
    <citation type="submission" date="2019-08" db="EMBL/GenBank/DDBJ databases">
        <authorList>
            <person name="Dhanesh K."/>
            <person name="Kumar G."/>
            <person name="Sasikala C."/>
            <person name="Venkata Ramana C."/>
        </authorList>
    </citation>
    <scope>NUCLEOTIDE SEQUENCE [LARGE SCALE GENOMIC DNA]</scope>
    <source>
        <strain evidence="2 3">JC645</strain>
    </source>
</reference>
<keyword evidence="2" id="KW-0808">Transferase</keyword>
<dbReference type="PANTHER" id="PTHR43685:SF3">
    <property type="entry name" value="SLR2126 PROTEIN"/>
    <property type="match status" value="1"/>
</dbReference>
<dbReference type="AlphaFoldDB" id="A0A5M6D8A0"/>
<feature type="domain" description="Glycosyltransferase 2-like" evidence="1">
    <location>
        <begin position="13"/>
        <end position="122"/>
    </location>
</feature>
<dbReference type="Pfam" id="PF00535">
    <property type="entry name" value="Glycos_transf_2"/>
    <property type="match status" value="1"/>
</dbReference>
<gene>
    <name evidence="2" type="ORF">FYK55_11210</name>
</gene>
<evidence type="ECO:0000313" key="2">
    <source>
        <dbReference type="EMBL" id="KAA5543747.1"/>
    </source>
</evidence>
<dbReference type="InterPro" id="IPR050834">
    <property type="entry name" value="Glycosyltransf_2"/>
</dbReference>
<dbReference type="Proteomes" id="UP000324479">
    <property type="component" value="Unassembled WGS sequence"/>
</dbReference>
<accession>A0A5M6D8A0</accession>
<dbReference type="SUPFAM" id="SSF53448">
    <property type="entry name" value="Nucleotide-diphospho-sugar transferases"/>
    <property type="match status" value="1"/>
</dbReference>
<dbReference type="GO" id="GO:0016740">
    <property type="term" value="F:transferase activity"/>
    <property type="evidence" value="ECO:0007669"/>
    <property type="project" value="UniProtKB-KW"/>
</dbReference>
<dbReference type="Gene3D" id="3.90.550.10">
    <property type="entry name" value="Spore Coat Polysaccharide Biosynthesis Protein SpsA, Chain A"/>
    <property type="match status" value="1"/>
</dbReference>
<evidence type="ECO:0000259" key="1">
    <source>
        <dbReference type="Pfam" id="PF00535"/>
    </source>
</evidence>
<dbReference type="RefSeq" id="WP_150076499.1">
    <property type="nucleotide sequence ID" value="NZ_VWOX01000005.1"/>
</dbReference>
<dbReference type="PANTHER" id="PTHR43685">
    <property type="entry name" value="GLYCOSYLTRANSFERASE"/>
    <property type="match status" value="1"/>
</dbReference>
<keyword evidence="3" id="KW-1185">Reference proteome</keyword>
<organism evidence="2 3">
    <name type="scientific">Roseiconus nitratireducens</name>
    <dbReference type="NCBI Taxonomy" id="2605748"/>
    <lineage>
        <taxon>Bacteria</taxon>
        <taxon>Pseudomonadati</taxon>
        <taxon>Planctomycetota</taxon>
        <taxon>Planctomycetia</taxon>
        <taxon>Pirellulales</taxon>
        <taxon>Pirellulaceae</taxon>
        <taxon>Roseiconus</taxon>
    </lineage>
</organism>
<protein>
    <submittedName>
        <fullName evidence="2">Glycosyltransferase</fullName>
    </submittedName>
</protein>
<dbReference type="InterPro" id="IPR001173">
    <property type="entry name" value="Glyco_trans_2-like"/>
</dbReference>
<proteinExistence type="predicted"/>
<sequence length="287" mass="32706">MDSQRLPSSPRTSVIMTTYRSPHYLRQVLKGFARQTHREFQVVVGEDGQTDETREVIDAFAQETAASGISIRYVWQPHQGFGKTRILNRAIDAATGDYLIFTDGDCVPRHDFVAAHLRLALPGRFLSGGTFRLPRDVTNQILADTVAADEFTRASWLQQHNVQVPAKWIWTERKPSLARLFDLATTTRPTFNGHNASAWRQDVIEANGFNHQMRYGGLDRELGERLENAGIAGVQIRHRAICFHLDHDRGYVTDEDWQRNRAIRQQVRRQGITRAEQGLDEIRSMAG</sequence>